<dbReference type="RefSeq" id="WP_030530847.1">
    <property type="nucleotide sequence ID" value="NZ_JOIJ01000003.1"/>
</dbReference>
<dbReference type="GO" id="GO:0000287">
    <property type="term" value="F:magnesium ion binding"/>
    <property type="evidence" value="ECO:0007669"/>
    <property type="project" value="TreeGrafter"/>
</dbReference>
<proteinExistence type="predicted"/>
<evidence type="ECO:0000313" key="7">
    <source>
        <dbReference type="EMBL" id="TWH19970.1"/>
    </source>
</evidence>
<feature type="binding site" evidence="4">
    <location>
        <position position="73"/>
    </location>
    <ligand>
        <name>substrate</name>
    </ligand>
</feature>
<name>A0A660C8N7_9PSEU</name>
<dbReference type="PANTHER" id="PTHR32308:SF10">
    <property type="entry name" value="CITRATE LYASE SUBUNIT BETA"/>
    <property type="match status" value="1"/>
</dbReference>
<dbReference type="Proteomes" id="UP000317303">
    <property type="component" value="Unassembled WGS sequence"/>
</dbReference>
<dbReference type="EMBL" id="VLJV01000001">
    <property type="protein sequence ID" value="TWH19970.1"/>
    <property type="molecule type" value="Genomic_DNA"/>
</dbReference>
<dbReference type="Pfam" id="PF03328">
    <property type="entry name" value="HpcH_HpaI"/>
    <property type="match status" value="1"/>
</dbReference>
<keyword evidence="2 5" id="KW-0479">Metal-binding</keyword>
<feature type="binding site" evidence="5">
    <location>
        <position position="150"/>
    </location>
    <ligand>
        <name>Mg(2+)</name>
        <dbReference type="ChEBI" id="CHEBI:18420"/>
    </ligand>
</feature>
<evidence type="ECO:0000256" key="4">
    <source>
        <dbReference type="PIRSR" id="PIRSR015582-1"/>
    </source>
</evidence>
<gene>
    <name evidence="7" type="ORF">JD82_01808</name>
</gene>
<dbReference type="InterPro" id="IPR040442">
    <property type="entry name" value="Pyrv_kinase-like_dom_sf"/>
</dbReference>
<dbReference type="InterPro" id="IPR011206">
    <property type="entry name" value="Citrate_lyase_beta/mcl1/mcl2"/>
</dbReference>
<dbReference type="Gene3D" id="3.20.20.60">
    <property type="entry name" value="Phosphoenolpyruvate-binding domains"/>
    <property type="match status" value="1"/>
</dbReference>
<keyword evidence="3 5" id="KW-0460">Magnesium</keyword>
<evidence type="ECO:0000313" key="8">
    <source>
        <dbReference type="Proteomes" id="UP000317303"/>
    </source>
</evidence>
<dbReference type="SUPFAM" id="SSF51621">
    <property type="entry name" value="Phosphoenolpyruvate/pyruvate domain"/>
    <property type="match status" value="1"/>
</dbReference>
<reference evidence="7 8" key="1">
    <citation type="submission" date="2019-07" db="EMBL/GenBank/DDBJ databases">
        <title>R&amp;d 2014.</title>
        <authorList>
            <person name="Klenk H.-P."/>
        </authorList>
    </citation>
    <scope>NUCLEOTIDE SEQUENCE [LARGE SCALE GENOMIC DNA]</scope>
    <source>
        <strain evidence="7 8">DSM 43194</strain>
    </source>
</reference>
<dbReference type="OrthoDB" id="5172636at2"/>
<comment type="caution">
    <text evidence="7">The sequence shown here is derived from an EMBL/GenBank/DDBJ whole genome shotgun (WGS) entry which is preliminary data.</text>
</comment>
<dbReference type="GO" id="GO:0006107">
    <property type="term" value="P:oxaloacetate metabolic process"/>
    <property type="evidence" value="ECO:0007669"/>
    <property type="project" value="TreeGrafter"/>
</dbReference>
<dbReference type="PANTHER" id="PTHR32308">
    <property type="entry name" value="LYASE BETA SUBUNIT, PUTATIVE (AFU_ORTHOLOGUE AFUA_4G13030)-RELATED"/>
    <property type="match status" value="1"/>
</dbReference>
<feature type="domain" description="HpcH/HpaI aldolase/citrate lyase" evidence="6">
    <location>
        <begin position="13"/>
        <end position="216"/>
    </location>
</feature>
<evidence type="ECO:0000256" key="5">
    <source>
        <dbReference type="PIRSR" id="PIRSR015582-2"/>
    </source>
</evidence>
<organism evidence="7 8">
    <name type="scientific">Prauserella rugosa</name>
    <dbReference type="NCBI Taxonomy" id="43354"/>
    <lineage>
        <taxon>Bacteria</taxon>
        <taxon>Bacillati</taxon>
        <taxon>Actinomycetota</taxon>
        <taxon>Actinomycetes</taxon>
        <taxon>Pseudonocardiales</taxon>
        <taxon>Pseudonocardiaceae</taxon>
        <taxon>Prauserella</taxon>
    </lineage>
</organism>
<evidence type="ECO:0000259" key="6">
    <source>
        <dbReference type="Pfam" id="PF03328"/>
    </source>
</evidence>
<dbReference type="GO" id="GO:0016829">
    <property type="term" value="F:lyase activity"/>
    <property type="evidence" value="ECO:0007669"/>
    <property type="project" value="UniProtKB-KW"/>
</dbReference>
<feature type="binding site" evidence="5">
    <location>
        <position position="124"/>
    </location>
    <ligand>
        <name>Mg(2+)</name>
        <dbReference type="ChEBI" id="CHEBI:18420"/>
    </ligand>
</feature>
<evidence type="ECO:0000256" key="3">
    <source>
        <dbReference type="ARBA" id="ARBA00022842"/>
    </source>
</evidence>
<comment type="cofactor">
    <cofactor evidence="1">
        <name>Mg(2+)</name>
        <dbReference type="ChEBI" id="CHEBI:18420"/>
    </cofactor>
</comment>
<sequence length="277" mass="28893">MGEPARLAAAVSWLFVPASRPERFEKAMASGADAVVIDLEDAVPPADKPLAREKLTAHWPRPESGSGPELVVRVNDLRSAESAEDLAACRELAPTAVVLPKTESADDVRAAAEASGRPVLALVETARGLIGLPDIAAADETVRLLFGNIDLALDLGVTADAALDAARSDLVRWSAASGLPQPVDGVTTAISDPAAVTRAAETALAWGFGGKLCIHPSQLPLVAAAFAPTEEELAWAGRILDAVDGEDTGAVLVDGEMVDRPVVERARRIVARTRPAR</sequence>
<dbReference type="AlphaFoldDB" id="A0A660C8N7"/>
<evidence type="ECO:0000256" key="1">
    <source>
        <dbReference type="ARBA" id="ARBA00001946"/>
    </source>
</evidence>
<dbReference type="PIRSF" id="PIRSF015582">
    <property type="entry name" value="Cit_lyase_B"/>
    <property type="match status" value="1"/>
</dbReference>
<keyword evidence="7" id="KW-0456">Lyase</keyword>
<protein>
    <submittedName>
        <fullName evidence="7">Citrate lyase subunit beta/citryl-CoA lyase</fullName>
    </submittedName>
</protein>
<feature type="binding site" evidence="4">
    <location>
        <position position="124"/>
    </location>
    <ligand>
        <name>substrate</name>
    </ligand>
</feature>
<keyword evidence="8" id="KW-1185">Reference proteome</keyword>
<dbReference type="InterPro" id="IPR005000">
    <property type="entry name" value="Aldolase/citrate-lyase_domain"/>
</dbReference>
<evidence type="ECO:0000256" key="2">
    <source>
        <dbReference type="ARBA" id="ARBA00022723"/>
    </source>
</evidence>
<accession>A0A660C8N7</accession>
<dbReference type="InterPro" id="IPR015813">
    <property type="entry name" value="Pyrv/PenolPyrv_kinase-like_dom"/>
</dbReference>